<proteinExistence type="predicted"/>
<reference evidence="8 9" key="1">
    <citation type="journal article" date="2016" name="Nat. Commun.">
        <title>Thousands of microbial genomes shed light on interconnected biogeochemical processes in an aquifer system.</title>
        <authorList>
            <person name="Anantharaman K."/>
            <person name="Brown C.T."/>
            <person name="Hug L.A."/>
            <person name="Sharon I."/>
            <person name="Castelle C.J."/>
            <person name="Probst A.J."/>
            <person name="Thomas B.C."/>
            <person name="Singh A."/>
            <person name="Wilkins M.J."/>
            <person name="Karaoz U."/>
            <person name="Brodie E.L."/>
            <person name="Williams K.H."/>
            <person name="Hubbard S.S."/>
            <person name="Banfield J.F."/>
        </authorList>
    </citation>
    <scope>NUCLEOTIDE SEQUENCE [LARGE SCALE GENOMIC DNA]</scope>
</reference>
<dbReference type="PANTHER" id="PTHR23305:SF18">
    <property type="entry name" value="OBG-TYPE G DOMAIN-CONTAINING PROTEIN"/>
    <property type="match status" value="1"/>
</dbReference>
<dbReference type="InterPro" id="IPR004396">
    <property type="entry name" value="ATPase_YchF/OLA1"/>
</dbReference>
<dbReference type="InterPro" id="IPR012676">
    <property type="entry name" value="TGS-like"/>
</dbReference>
<dbReference type="CDD" id="cd01900">
    <property type="entry name" value="YchF"/>
    <property type="match status" value="1"/>
</dbReference>
<evidence type="ECO:0000256" key="3">
    <source>
        <dbReference type="ARBA" id="ARBA00022741"/>
    </source>
</evidence>
<dbReference type="NCBIfam" id="TIGR00092">
    <property type="entry name" value="redox-regulated ATPase YchF"/>
    <property type="match status" value="1"/>
</dbReference>
<gene>
    <name evidence="8" type="ORF">A2785_02090</name>
</gene>
<dbReference type="GO" id="GO:0005524">
    <property type="term" value="F:ATP binding"/>
    <property type="evidence" value="ECO:0007669"/>
    <property type="project" value="UniProtKB-KW"/>
</dbReference>
<dbReference type="InterPro" id="IPR031167">
    <property type="entry name" value="G_OBG"/>
</dbReference>
<dbReference type="InterPro" id="IPR012675">
    <property type="entry name" value="Beta-grasp_dom_sf"/>
</dbReference>
<dbReference type="InterPro" id="IPR013029">
    <property type="entry name" value="YchF_C"/>
</dbReference>
<dbReference type="Gene3D" id="1.10.150.300">
    <property type="entry name" value="TGS-like domain"/>
    <property type="match status" value="1"/>
</dbReference>
<accession>A0A1G1VM75</accession>
<dbReference type="SUPFAM" id="SSF81271">
    <property type="entry name" value="TGS-like"/>
    <property type="match status" value="1"/>
</dbReference>
<dbReference type="EMBL" id="MHCI01000015">
    <property type="protein sequence ID" value="OGY16463.1"/>
    <property type="molecule type" value="Genomic_DNA"/>
</dbReference>
<keyword evidence="3" id="KW-0547">Nucleotide-binding</keyword>
<dbReference type="Gene3D" id="3.40.50.300">
    <property type="entry name" value="P-loop containing nucleotide triphosphate hydrolases"/>
    <property type="match status" value="1"/>
</dbReference>
<evidence type="ECO:0000256" key="4">
    <source>
        <dbReference type="ARBA" id="ARBA00022840"/>
    </source>
</evidence>
<dbReference type="GO" id="GO:0046872">
    <property type="term" value="F:metal ion binding"/>
    <property type="evidence" value="ECO:0007669"/>
    <property type="project" value="UniProtKB-KW"/>
</dbReference>
<dbReference type="GO" id="GO:0005737">
    <property type="term" value="C:cytoplasm"/>
    <property type="evidence" value="ECO:0007669"/>
    <property type="project" value="TreeGrafter"/>
</dbReference>
<dbReference type="InterPro" id="IPR006073">
    <property type="entry name" value="GTP-bd"/>
</dbReference>
<dbReference type="InterPro" id="IPR004095">
    <property type="entry name" value="TGS"/>
</dbReference>
<comment type="cofactor">
    <cofactor evidence="1">
        <name>Mg(2+)</name>
        <dbReference type="ChEBI" id="CHEBI:18420"/>
    </cofactor>
</comment>
<evidence type="ECO:0000313" key="9">
    <source>
        <dbReference type="Proteomes" id="UP000179069"/>
    </source>
</evidence>
<evidence type="ECO:0000256" key="5">
    <source>
        <dbReference type="ARBA" id="ARBA00022842"/>
    </source>
</evidence>
<evidence type="ECO:0000259" key="6">
    <source>
        <dbReference type="PROSITE" id="PS51710"/>
    </source>
</evidence>
<dbReference type="PROSITE" id="PS51880">
    <property type="entry name" value="TGS"/>
    <property type="match status" value="1"/>
</dbReference>
<keyword evidence="4" id="KW-0067">ATP-binding</keyword>
<name>A0A1G1VM75_9BACT</name>
<dbReference type="InterPro" id="IPR027417">
    <property type="entry name" value="P-loop_NTPase"/>
</dbReference>
<dbReference type="PIRSF" id="PIRSF006641">
    <property type="entry name" value="CHP00092"/>
    <property type="match status" value="1"/>
</dbReference>
<dbReference type="PANTHER" id="PTHR23305">
    <property type="entry name" value="OBG GTPASE FAMILY"/>
    <property type="match status" value="1"/>
</dbReference>
<dbReference type="Pfam" id="PF01926">
    <property type="entry name" value="MMR_HSR1"/>
    <property type="match status" value="1"/>
</dbReference>
<dbReference type="GO" id="GO:0016887">
    <property type="term" value="F:ATP hydrolysis activity"/>
    <property type="evidence" value="ECO:0007669"/>
    <property type="project" value="InterPro"/>
</dbReference>
<protein>
    <submittedName>
        <fullName evidence="8">Redox-regulated ATPase YchF</fullName>
    </submittedName>
</protein>
<dbReference type="Pfam" id="PF06071">
    <property type="entry name" value="YchF-GTPase_C"/>
    <property type="match status" value="1"/>
</dbReference>
<feature type="domain" description="OBG-type G" evidence="6">
    <location>
        <begin position="3"/>
        <end position="246"/>
    </location>
</feature>
<evidence type="ECO:0000256" key="2">
    <source>
        <dbReference type="ARBA" id="ARBA00022723"/>
    </source>
</evidence>
<dbReference type="PROSITE" id="PS51710">
    <property type="entry name" value="G_OBG"/>
    <property type="match status" value="1"/>
</dbReference>
<dbReference type="InterPro" id="IPR023192">
    <property type="entry name" value="TGS-like_dom_sf"/>
</dbReference>
<feature type="domain" description="TGS" evidence="7">
    <location>
        <begin position="268"/>
        <end position="366"/>
    </location>
</feature>
<dbReference type="SUPFAM" id="SSF52540">
    <property type="entry name" value="P-loop containing nucleoside triphosphate hydrolases"/>
    <property type="match status" value="1"/>
</dbReference>
<dbReference type="Proteomes" id="UP000179069">
    <property type="component" value="Unassembled WGS sequence"/>
</dbReference>
<evidence type="ECO:0000313" key="8">
    <source>
        <dbReference type="EMBL" id="OGY16463.1"/>
    </source>
</evidence>
<comment type="caution">
    <text evidence="8">The sequence shown here is derived from an EMBL/GenBank/DDBJ whole genome shotgun (WGS) entry which is preliminary data.</text>
</comment>
<dbReference type="InterPro" id="IPR041706">
    <property type="entry name" value="YchF_N"/>
</dbReference>
<organism evidence="8 9">
    <name type="scientific">Candidatus Chisholmbacteria bacterium RIFCSPHIGHO2_01_FULL_49_18</name>
    <dbReference type="NCBI Taxonomy" id="1797590"/>
    <lineage>
        <taxon>Bacteria</taxon>
        <taxon>Candidatus Chisholmiibacteriota</taxon>
    </lineage>
</organism>
<keyword evidence="2" id="KW-0479">Metal-binding</keyword>
<evidence type="ECO:0000256" key="1">
    <source>
        <dbReference type="ARBA" id="ARBA00001946"/>
    </source>
</evidence>
<dbReference type="AlphaFoldDB" id="A0A1G1VM75"/>
<dbReference type="Gene3D" id="3.10.20.30">
    <property type="match status" value="1"/>
</dbReference>
<dbReference type="FunFam" id="3.10.20.30:FF:000029">
    <property type="entry name" value="Obg-like ATPase 1"/>
    <property type="match status" value="1"/>
</dbReference>
<sequence>MSLSVGIVGLPNAGKSTLFNALVARQLAAVAAHPFTTIEPNTGVVPIPDARLEKLSALLHPGKTTPASITFVDIAGLVAGAHQGEGLGNAFLSHIFGVDAICHLLRAFEDPNVTHVAGKLNPTRDLETVKTELKLKDLEILGRLKEAKKQDQNLKSVIQKYEEAINRGEAIASVHLPHEEEEAARSISLLCAKPYFAVLNVSEDQLTKESENVNAWKQALGDVVVVSAKVEQELTELPETERLEYRQMVGISEALLDRIIGTAYRILNLITFYTVKGADSGGPPSQGATARQGEIRAWALPEGSTAVEAAGRVHSDFSKGFISAEVIGVEELIALGGWRQAKEKGKVRTEGKDYQMQDGNVVEFKIGRKLVSLLAY</sequence>
<evidence type="ECO:0000259" key="7">
    <source>
        <dbReference type="PROSITE" id="PS51880"/>
    </source>
</evidence>
<dbReference type="PRINTS" id="PR00326">
    <property type="entry name" value="GTP1OBG"/>
</dbReference>
<dbReference type="GO" id="GO:0005525">
    <property type="term" value="F:GTP binding"/>
    <property type="evidence" value="ECO:0007669"/>
    <property type="project" value="InterPro"/>
</dbReference>
<keyword evidence="5" id="KW-0460">Magnesium</keyword>